<dbReference type="EMBL" id="LAZR01044520">
    <property type="protein sequence ID" value="KKL04448.1"/>
    <property type="molecule type" value="Genomic_DNA"/>
</dbReference>
<organism evidence="1">
    <name type="scientific">marine sediment metagenome</name>
    <dbReference type="NCBI Taxonomy" id="412755"/>
    <lineage>
        <taxon>unclassified sequences</taxon>
        <taxon>metagenomes</taxon>
        <taxon>ecological metagenomes</taxon>
    </lineage>
</organism>
<reference evidence="1" key="1">
    <citation type="journal article" date="2015" name="Nature">
        <title>Complex archaea that bridge the gap between prokaryotes and eukaryotes.</title>
        <authorList>
            <person name="Spang A."/>
            <person name="Saw J.H."/>
            <person name="Jorgensen S.L."/>
            <person name="Zaremba-Niedzwiedzka K."/>
            <person name="Martijn J."/>
            <person name="Lind A.E."/>
            <person name="van Eijk R."/>
            <person name="Schleper C."/>
            <person name="Guy L."/>
            <person name="Ettema T.J."/>
        </authorList>
    </citation>
    <scope>NUCLEOTIDE SEQUENCE</scope>
</reference>
<gene>
    <name evidence="1" type="ORF">LCGC14_2615980</name>
</gene>
<dbReference type="AlphaFoldDB" id="A0A0F9CX59"/>
<evidence type="ECO:0000313" key="1">
    <source>
        <dbReference type="EMBL" id="KKL04448.1"/>
    </source>
</evidence>
<name>A0A0F9CX59_9ZZZZ</name>
<protein>
    <submittedName>
        <fullName evidence="1">Uncharacterized protein</fullName>
    </submittedName>
</protein>
<proteinExistence type="predicted"/>
<accession>A0A0F9CX59</accession>
<comment type="caution">
    <text evidence="1">The sequence shown here is derived from an EMBL/GenBank/DDBJ whole genome shotgun (WGS) entry which is preliminary data.</text>
</comment>
<sequence>MKISLWELQEALRKSNGKKEFQPVLLSTADFANGTQFQLHQVNKRGACRITDVGTKKTSYAHNFANAWASVRYQARITWKTQRSS</sequence>